<organism evidence="1">
    <name type="scientific">Desulfofervidus auxilii</name>
    <dbReference type="NCBI Taxonomy" id="1621989"/>
    <lineage>
        <taxon>Bacteria</taxon>
        <taxon>Pseudomonadati</taxon>
        <taxon>Thermodesulfobacteriota</taxon>
        <taxon>Candidatus Desulfofervidia</taxon>
        <taxon>Candidatus Desulfofervidales</taxon>
        <taxon>Candidatus Desulfofervidaceae</taxon>
        <taxon>Candidatus Desulfofervidus</taxon>
    </lineage>
</organism>
<keyword evidence="1" id="KW-0489">Methyltransferase</keyword>
<name>A0A7V1I575_DESA2</name>
<accession>A0A7V1I575</accession>
<keyword evidence="1" id="KW-0808">Transferase</keyword>
<dbReference type="AlphaFoldDB" id="A0A7V1I575"/>
<gene>
    <name evidence="1" type="ORF">ENJ03_05465</name>
</gene>
<dbReference type="GO" id="GO:0008168">
    <property type="term" value="F:methyltransferase activity"/>
    <property type="evidence" value="ECO:0007669"/>
    <property type="project" value="UniProtKB-KW"/>
</dbReference>
<evidence type="ECO:0000313" key="1">
    <source>
        <dbReference type="EMBL" id="HEB74651.1"/>
    </source>
</evidence>
<comment type="caution">
    <text evidence="1">The sequence shown here is derived from an EMBL/GenBank/DDBJ whole genome shotgun (WGS) entry which is preliminary data.</text>
</comment>
<dbReference type="Proteomes" id="UP000886268">
    <property type="component" value="Unassembled WGS sequence"/>
</dbReference>
<dbReference type="EMBL" id="DRKW01000326">
    <property type="protein sequence ID" value="HEB74651.1"/>
    <property type="molecule type" value="Genomic_DNA"/>
</dbReference>
<proteinExistence type="predicted"/>
<feature type="non-terminal residue" evidence="1">
    <location>
        <position position="43"/>
    </location>
</feature>
<sequence length="43" mass="5230">MTKRLYEKQINAMVELLKEGKPLPEEYRWLLFEGKQETELIYA</sequence>
<reference evidence="1" key="1">
    <citation type="journal article" date="2020" name="mSystems">
        <title>Genome- and Community-Level Interaction Insights into Carbon Utilization and Element Cycling Functions of Hydrothermarchaeota in Hydrothermal Sediment.</title>
        <authorList>
            <person name="Zhou Z."/>
            <person name="Liu Y."/>
            <person name="Xu W."/>
            <person name="Pan J."/>
            <person name="Luo Z.H."/>
            <person name="Li M."/>
        </authorList>
    </citation>
    <scope>NUCLEOTIDE SEQUENCE [LARGE SCALE GENOMIC DNA]</scope>
    <source>
        <strain evidence="1">HyVt-45</strain>
    </source>
</reference>
<protein>
    <submittedName>
        <fullName evidence="1">Adenine methyltransferase</fullName>
    </submittedName>
</protein>
<dbReference type="GO" id="GO:0032259">
    <property type="term" value="P:methylation"/>
    <property type="evidence" value="ECO:0007669"/>
    <property type="project" value="UniProtKB-KW"/>
</dbReference>